<evidence type="ECO:0000313" key="9">
    <source>
        <dbReference type="EMBL" id="TQV84710.1"/>
    </source>
</evidence>
<comment type="catalytic activity">
    <reaction evidence="6">
        <text>ATP + (deoxyribonucleotide)n-3'-hydroxyl + 5'-phospho-(deoxyribonucleotide)m = (deoxyribonucleotide)n+m + AMP + diphosphate.</text>
        <dbReference type="EC" id="6.5.1.1"/>
    </reaction>
</comment>
<dbReference type="InterPro" id="IPR029319">
    <property type="entry name" value="DNA_ligase_OB"/>
</dbReference>
<dbReference type="GO" id="GO:0006260">
    <property type="term" value="P:DNA replication"/>
    <property type="evidence" value="ECO:0007669"/>
    <property type="project" value="UniProtKB-KW"/>
</dbReference>
<evidence type="ECO:0000256" key="1">
    <source>
        <dbReference type="ARBA" id="ARBA00001968"/>
    </source>
</evidence>
<comment type="cofactor">
    <cofactor evidence="1">
        <name>a divalent metal cation</name>
        <dbReference type="ChEBI" id="CHEBI:60240"/>
    </cofactor>
</comment>
<feature type="domain" description="ATP-dependent DNA ligase family profile" evidence="7">
    <location>
        <begin position="51"/>
        <end position="205"/>
    </location>
</feature>
<dbReference type="CDD" id="cd07896">
    <property type="entry name" value="Adenylation_kDNA_ligase_like"/>
    <property type="match status" value="1"/>
</dbReference>
<gene>
    <name evidence="9" type="ORF">FKG94_04090</name>
</gene>
<dbReference type="GO" id="GO:0006281">
    <property type="term" value="P:DNA repair"/>
    <property type="evidence" value="ECO:0007669"/>
    <property type="project" value="UniProtKB-KW"/>
</dbReference>
<dbReference type="GO" id="GO:0003910">
    <property type="term" value="F:DNA ligase (ATP) activity"/>
    <property type="evidence" value="ECO:0007669"/>
    <property type="project" value="UniProtKB-EC"/>
</dbReference>
<evidence type="ECO:0000256" key="6">
    <source>
        <dbReference type="ARBA" id="ARBA00034003"/>
    </source>
</evidence>
<dbReference type="GO" id="GO:0006310">
    <property type="term" value="P:DNA recombination"/>
    <property type="evidence" value="ECO:0007669"/>
    <property type="project" value="InterPro"/>
</dbReference>
<reference evidence="9 10" key="1">
    <citation type="submission" date="2019-06" db="EMBL/GenBank/DDBJ databases">
        <title>Whole genome sequence for Cellvibrionaceae sp. R142.</title>
        <authorList>
            <person name="Wang G."/>
        </authorList>
    </citation>
    <scope>NUCLEOTIDE SEQUENCE [LARGE SCALE GENOMIC DNA]</scope>
    <source>
        <strain evidence="9 10">R142</strain>
    </source>
</reference>
<organism evidence="9 10">
    <name type="scientific">Exilibacterium tricleocarpae</name>
    <dbReference type="NCBI Taxonomy" id="2591008"/>
    <lineage>
        <taxon>Bacteria</taxon>
        <taxon>Pseudomonadati</taxon>
        <taxon>Pseudomonadota</taxon>
        <taxon>Gammaproteobacteria</taxon>
        <taxon>Cellvibrionales</taxon>
        <taxon>Cellvibrionaceae</taxon>
        <taxon>Exilibacterium</taxon>
    </lineage>
</organism>
<proteinExistence type="predicted"/>
<dbReference type="InterPro" id="IPR012310">
    <property type="entry name" value="DNA_ligase_ATP-dep_cent"/>
</dbReference>
<dbReference type="Pfam" id="PF01068">
    <property type="entry name" value="DNA_ligase_A_M"/>
    <property type="match status" value="1"/>
</dbReference>
<name>A0A545U5G1_9GAMM</name>
<evidence type="ECO:0000259" key="8">
    <source>
        <dbReference type="Pfam" id="PF14743"/>
    </source>
</evidence>
<dbReference type="InterPro" id="IPR050326">
    <property type="entry name" value="NAD_dep_DNA_ligaseB"/>
</dbReference>
<protein>
    <submittedName>
        <fullName evidence="9">DNA ligase</fullName>
    </submittedName>
</protein>
<dbReference type="AlphaFoldDB" id="A0A545U5G1"/>
<dbReference type="OrthoDB" id="9782700at2"/>
<keyword evidence="3" id="KW-0235">DNA replication</keyword>
<keyword evidence="2 9" id="KW-0436">Ligase</keyword>
<evidence type="ECO:0000256" key="2">
    <source>
        <dbReference type="ARBA" id="ARBA00022598"/>
    </source>
</evidence>
<dbReference type="PANTHER" id="PTHR47810:SF1">
    <property type="entry name" value="DNA LIGASE B"/>
    <property type="match status" value="1"/>
</dbReference>
<dbReference type="CDD" id="cd08041">
    <property type="entry name" value="OBF_kDNA_ligase_like"/>
    <property type="match status" value="1"/>
</dbReference>
<feature type="domain" description="DNA ligase OB-like" evidence="8">
    <location>
        <begin position="219"/>
        <end position="284"/>
    </location>
</feature>
<dbReference type="Proteomes" id="UP000319732">
    <property type="component" value="Unassembled WGS sequence"/>
</dbReference>
<keyword evidence="10" id="KW-1185">Reference proteome</keyword>
<dbReference type="SUPFAM" id="SSF56091">
    <property type="entry name" value="DNA ligase/mRNA capping enzyme, catalytic domain"/>
    <property type="match status" value="1"/>
</dbReference>
<dbReference type="GO" id="GO:0005524">
    <property type="term" value="F:ATP binding"/>
    <property type="evidence" value="ECO:0007669"/>
    <property type="project" value="InterPro"/>
</dbReference>
<dbReference type="EMBL" id="VHSG01000005">
    <property type="protein sequence ID" value="TQV84710.1"/>
    <property type="molecule type" value="Genomic_DNA"/>
</dbReference>
<keyword evidence="5" id="KW-0234">DNA repair</keyword>
<dbReference type="Gene3D" id="2.40.50.140">
    <property type="entry name" value="Nucleic acid-binding proteins"/>
    <property type="match status" value="1"/>
</dbReference>
<evidence type="ECO:0000259" key="7">
    <source>
        <dbReference type="Pfam" id="PF01068"/>
    </source>
</evidence>
<sequence>MPRFIVSLLSVVFLSLIGSFLYLATSQAKTPAPGLLLANVYERGIALEDYWVSEKLDGVRAYWDGRQLLSRRGNVFAAPAWFTDGFPATPLDGELWMGRDTFAELSGAVRRQIPDDRQWRRIRYMVFDLPAAAGTFDRRLLRLKRLLEGLESPYIDAVAQRRVADHAELMILLERVVDGGGEGLMLHRGDSLYAGGRSDDLLKLKRHTDAEATVIAHTPGRGKYAGMLGALVVETPAGVRFAVGSGFSDAERRRPPPVGSVITYKFYGTSKNGVPRFASFLRVRRD</sequence>
<dbReference type="Pfam" id="PF14743">
    <property type="entry name" value="DNA_ligase_OB_2"/>
    <property type="match status" value="1"/>
</dbReference>
<dbReference type="InterPro" id="IPR012340">
    <property type="entry name" value="NA-bd_OB-fold"/>
</dbReference>
<dbReference type="PANTHER" id="PTHR47810">
    <property type="entry name" value="DNA LIGASE"/>
    <property type="match status" value="1"/>
</dbReference>
<evidence type="ECO:0000256" key="5">
    <source>
        <dbReference type="ARBA" id="ARBA00023204"/>
    </source>
</evidence>
<comment type="caution">
    <text evidence="9">The sequence shown here is derived from an EMBL/GenBank/DDBJ whole genome shotgun (WGS) entry which is preliminary data.</text>
</comment>
<dbReference type="Gene3D" id="3.30.470.30">
    <property type="entry name" value="DNA ligase/mRNA capping enzyme"/>
    <property type="match status" value="1"/>
</dbReference>
<keyword evidence="4" id="KW-0227">DNA damage</keyword>
<evidence type="ECO:0000256" key="3">
    <source>
        <dbReference type="ARBA" id="ARBA00022705"/>
    </source>
</evidence>
<dbReference type="Gene3D" id="3.30.1490.70">
    <property type="match status" value="1"/>
</dbReference>
<evidence type="ECO:0000313" key="10">
    <source>
        <dbReference type="Proteomes" id="UP000319732"/>
    </source>
</evidence>
<dbReference type="SUPFAM" id="SSF50249">
    <property type="entry name" value="Nucleic acid-binding proteins"/>
    <property type="match status" value="1"/>
</dbReference>
<dbReference type="NCBIfam" id="NF006592">
    <property type="entry name" value="PRK09125.1"/>
    <property type="match status" value="1"/>
</dbReference>
<evidence type="ECO:0000256" key="4">
    <source>
        <dbReference type="ARBA" id="ARBA00022763"/>
    </source>
</evidence>
<accession>A0A545U5G1</accession>
<dbReference type="RefSeq" id="WP_142902915.1">
    <property type="nucleotide sequence ID" value="NZ_ML660088.1"/>
</dbReference>